<name>A0ABV3GDV1_MICGL</name>
<dbReference type="Proteomes" id="UP001551675">
    <property type="component" value="Unassembled WGS sequence"/>
</dbReference>
<keyword evidence="3" id="KW-1185">Reference proteome</keyword>
<feature type="transmembrane region" description="Helical" evidence="1">
    <location>
        <begin position="118"/>
        <end position="137"/>
    </location>
</feature>
<evidence type="ECO:0000313" key="2">
    <source>
        <dbReference type="EMBL" id="MEV0969810.1"/>
    </source>
</evidence>
<proteinExistence type="predicted"/>
<keyword evidence="1" id="KW-0472">Membrane</keyword>
<gene>
    <name evidence="2" type="ORF">AB0I59_14325</name>
</gene>
<evidence type="ECO:0000313" key="3">
    <source>
        <dbReference type="Proteomes" id="UP001551675"/>
    </source>
</evidence>
<accession>A0ABV3GDV1</accession>
<keyword evidence="1" id="KW-0812">Transmembrane</keyword>
<dbReference type="RefSeq" id="WP_061254944.1">
    <property type="nucleotide sequence ID" value="NZ_JBFALK010000006.1"/>
</dbReference>
<sequence>MFKRSVRFWWITAILVSALPYALPALGGTGIGLCPIQGGEERYVGFDLPIFGLVYAGIGSVLPLLLLVSALATLKASPAMHRILAWLGAGSALIAVAAYALHSALFITYCPSNVAGPWLPPLLFVAVAGCLVIADLARRRGMPANDA</sequence>
<comment type="caution">
    <text evidence="2">The sequence shown here is derived from an EMBL/GenBank/DDBJ whole genome shotgun (WGS) entry which is preliminary data.</text>
</comment>
<reference evidence="2 3" key="1">
    <citation type="submission" date="2024-06" db="EMBL/GenBank/DDBJ databases">
        <title>The Natural Products Discovery Center: Release of the First 8490 Sequenced Strains for Exploring Actinobacteria Biosynthetic Diversity.</title>
        <authorList>
            <person name="Kalkreuter E."/>
            <person name="Kautsar S.A."/>
            <person name="Yang D."/>
            <person name="Bader C.D."/>
            <person name="Teijaro C.N."/>
            <person name="Fluegel L."/>
            <person name="Davis C.M."/>
            <person name="Simpson J.R."/>
            <person name="Lauterbach L."/>
            <person name="Steele A.D."/>
            <person name="Gui C."/>
            <person name="Meng S."/>
            <person name="Li G."/>
            <person name="Viehrig K."/>
            <person name="Ye F."/>
            <person name="Su P."/>
            <person name="Kiefer A.F."/>
            <person name="Nichols A."/>
            <person name="Cepeda A.J."/>
            <person name="Yan W."/>
            <person name="Fan B."/>
            <person name="Jiang Y."/>
            <person name="Adhikari A."/>
            <person name="Zheng C.-J."/>
            <person name="Schuster L."/>
            <person name="Cowan T.M."/>
            <person name="Smanski M.J."/>
            <person name="Chevrette M.G."/>
            <person name="De Carvalho L.P.S."/>
            <person name="Shen B."/>
        </authorList>
    </citation>
    <scope>NUCLEOTIDE SEQUENCE [LARGE SCALE GENOMIC DNA]</scope>
    <source>
        <strain evidence="2 3">NPDC050100</strain>
    </source>
</reference>
<keyword evidence="1" id="KW-1133">Transmembrane helix</keyword>
<evidence type="ECO:0000256" key="1">
    <source>
        <dbReference type="SAM" id="Phobius"/>
    </source>
</evidence>
<protein>
    <submittedName>
        <fullName evidence="2">Uncharacterized protein</fullName>
    </submittedName>
</protein>
<feature type="transmembrane region" description="Helical" evidence="1">
    <location>
        <begin position="48"/>
        <end position="71"/>
    </location>
</feature>
<dbReference type="EMBL" id="JBFALK010000006">
    <property type="protein sequence ID" value="MEV0969810.1"/>
    <property type="molecule type" value="Genomic_DNA"/>
</dbReference>
<organism evidence="2 3">
    <name type="scientific">Microtetraspora glauca</name>
    <dbReference type="NCBI Taxonomy" id="1996"/>
    <lineage>
        <taxon>Bacteria</taxon>
        <taxon>Bacillati</taxon>
        <taxon>Actinomycetota</taxon>
        <taxon>Actinomycetes</taxon>
        <taxon>Streptosporangiales</taxon>
        <taxon>Streptosporangiaceae</taxon>
        <taxon>Microtetraspora</taxon>
    </lineage>
</organism>
<feature type="transmembrane region" description="Helical" evidence="1">
    <location>
        <begin position="83"/>
        <end position="106"/>
    </location>
</feature>